<feature type="transmembrane region" description="Helical" evidence="8">
    <location>
        <begin position="321"/>
        <end position="338"/>
    </location>
</feature>
<feature type="transmembrane region" description="Helical" evidence="8">
    <location>
        <begin position="344"/>
        <end position="364"/>
    </location>
</feature>
<keyword evidence="11" id="KW-1185">Reference proteome</keyword>
<dbReference type="AlphaFoldDB" id="B8I365"/>
<sequence length="519" mass="58260">MKSNFLNSLVRYLVEKDYYHLISADNQIPDFSNGIASLIKEIQGTSVFVEIIDADRYGTEQIRNIMLNGAAMLNNIQGNNAYIFKVFLFDSTPDMDKVEIIKQHQMDITSEKRFMKCISVNISAKQAEKYFSVPAFDAGLVKSFKRFFSKGLDKRETSYKDIEDVIEKRKKDFEIQSKAETPWLTYIIIAFNIVMWGLLQLVSMRTGTAYQQQLEPFGAKVNNLIMEGQYWRFISPMFLHGDIVHLAVNCYSLYIIGSQVEKIFGRGRFLAIYFVSGFIGSAASFAFSLNSSVGASGAIFGLVGAMLYFSLRRPALLKSSYGVNLITMLIINLAYGFMNKRIDNHAHIGGFVGGFLTAGAVYSYREINGKNILKKVTSILLVAAITMGMLFYGFNNDINVLSPKLAALEQSDIQNNWQESEKKAEEILDLNPSDKNTKIRVLWSLIRAEIGQGKLDEGIQNSMALAELSPADGHYLLGVIYYNTKEFGKAKQELEQAKKSGSPNIDNINEMLSGIENSK</sequence>
<evidence type="ECO:0000313" key="10">
    <source>
        <dbReference type="EMBL" id="ACL76208.1"/>
    </source>
</evidence>
<gene>
    <name evidence="10" type="ordered locus">Ccel_1860</name>
</gene>
<evidence type="ECO:0000256" key="3">
    <source>
        <dbReference type="ARBA" id="ARBA00022692"/>
    </source>
</evidence>
<evidence type="ECO:0000256" key="7">
    <source>
        <dbReference type="SAM" id="MobiDB-lite"/>
    </source>
</evidence>
<dbReference type="InterPro" id="IPR011990">
    <property type="entry name" value="TPR-like_helical_dom_sf"/>
</dbReference>
<dbReference type="KEGG" id="cce:Ccel_1860"/>
<dbReference type="PANTHER" id="PTHR43731">
    <property type="entry name" value="RHOMBOID PROTEASE"/>
    <property type="match status" value="1"/>
</dbReference>
<dbReference type="RefSeq" id="WP_015925313.1">
    <property type="nucleotide sequence ID" value="NC_011898.1"/>
</dbReference>
<protein>
    <submittedName>
        <fullName evidence="10">Rhomboid family protein</fullName>
    </submittedName>
</protein>
<evidence type="ECO:0000256" key="4">
    <source>
        <dbReference type="ARBA" id="ARBA00022801"/>
    </source>
</evidence>
<evidence type="ECO:0000256" key="2">
    <source>
        <dbReference type="ARBA" id="ARBA00009045"/>
    </source>
</evidence>
<comment type="similarity">
    <text evidence="2">Belongs to the peptidase S54 family.</text>
</comment>
<dbReference type="eggNOG" id="COG0705">
    <property type="taxonomic scope" value="Bacteria"/>
</dbReference>
<dbReference type="OrthoDB" id="9813074at2"/>
<feature type="transmembrane region" description="Helical" evidence="8">
    <location>
        <begin position="376"/>
        <end position="394"/>
    </location>
</feature>
<keyword evidence="4" id="KW-0378">Hydrolase</keyword>
<keyword evidence="3 8" id="KW-0812">Transmembrane</keyword>
<dbReference type="EMBL" id="CP001348">
    <property type="protein sequence ID" value="ACL76208.1"/>
    <property type="molecule type" value="Genomic_DNA"/>
</dbReference>
<dbReference type="HOGENOM" id="CLU_040141_0_0_9"/>
<evidence type="ECO:0000259" key="9">
    <source>
        <dbReference type="Pfam" id="PF01694"/>
    </source>
</evidence>
<accession>B8I365</accession>
<dbReference type="MEROPS" id="S54.014"/>
<dbReference type="Proteomes" id="UP000001349">
    <property type="component" value="Chromosome"/>
</dbReference>
<dbReference type="PANTHER" id="PTHR43731:SF14">
    <property type="entry name" value="PRESENILIN-ASSOCIATED RHOMBOID-LIKE PROTEIN, MITOCHONDRIAL"/>
    <property type="match status" value="1"/>
</dbReference>
<dbReference type="GO" id="GO:0004252">
    <property type="term" value="F:serine-type endopeptidase activity"/>
    <property type="evidence" value="ECO:0007669"/>
    <property type="project" value="InterPro"/>
</dbReference>
<evidence type="ECO:0000256" key="8">
    <source>
        <dbReference type="SAM" id="Phobius"/>
    </source>
</evidence>
<comment type="subcellular location">
    <subcellularLocation>
        <location evidence="1">Membrane</location>
        <topology evidence="1">Multi-pass membrane protein</topology>
    </subcellularLocation>
</comment>
<dbReference type="Gene3D" id="1.20.1540.10">
    <property type="entry name" value="Rhomboid-like"/>
    <property type="match status" value="1"/>
</dbReference>
<feature type="transmembrane region" description="Helical" evidence="8">
    <location>
        <begin position="269"/>
        <end position="287"/>
    </location>
</feature>
<evidence type="ECO:0000313" key="11">
    <source>
        <dbReference type="Proteomes" id="UP000001349"/>
    </source>
</evidence>
<feature type="region of interest" description="Disordered" evidence="7">
    <location>
        <begin position="494"/>
        <end position="519"/>
    </location>
</feature>
<dbReference type="InterPro" id="IPR035952">
    <property type="entry name" value="Rhomboid-like_sf"/>
</dbReference>
<dbReference type="InterPro" id="IPR022764">
    <property type="entry name" value="Peptidase_S54_rhomboid_dom"/>
</dbReference>
<proteinExistence type="inferred from homology"/>
<feature type="transmembrane region" description="Helical" evidence="8">
    <location>
        <begin position="183"/>
        <end position="202"/>
    </location>
</feature>
<dbReference type="Gene3D" id="1.25.40.10">
    <property type="entry name" value="Tetratricopeptide repeat domain"/>
    <property type="match status" value="1"/>
</dbReference>
<evidence type="ECO:0000256" key="1">
    <source>
        <dbReference type="ARBA" id="ARBA00004141"/>
    </source>
</evidence>
<dbReference type="SUPFAM" id="SSF48452">
    <property type="entry name" value="TPR-like"/>
    <property type="match status" value="1"/>
</dbReference>
<feature type="domain" description="Peptidase S54 rhomboid" evidence="9">
    <location>
        <begin position="228"/>
        <end position="360"/>
    </location>
</feature>
<dbReference type="InterPro" id="IPR050925">
    <property type="entry name" value="Rhomboid_protease_S54"/>
</dbReference>
<keyword evidence="6 8" id="KW-0472">Membrane</keyword>
<dbReference type="Pfam" id="PF01694">
    <property type="entry name" value="Rhomboid"/>
    <property type="match status" value="1"/>
</dbReference>
<dbReference type="STRING" id="394503.Ccel_1860"/>
<evidence type="ECO:0000256" key="6">
    <source>
        <dbReference type="ARBA" id="ARBA00023136"/>
    </source>
</evidence>
<reference evidence="10 11" key="1">
    <citation type="submission" date="2009-01" db="EMBL/GenBank/DDBJ databases">
        <title>Complete sequence of Clostridium cellulolyticum H10.</title>
        <authorList>
            <consortium name="US DOE Joint Genome Institute"/>
            <person name="Lucas S."/>
            <person name="Copeland A."/>
            <person name="Lapidus A."/>
            <person name="Glavina del Rio T."/>
            <person name="Dalin E."/>
            <person name="Tice H."/>
            <person name="Bruce D."/>
            <person name="Goodwin L."/>
            <person name="Pitluck S."/>
            <person name="Chertkov O."/>
            <person name="Saunders E."/>
            <person name="Brettin T."/>
            <person name="Detter J.C."/>
            <person name="Han C."/>
            <person name="Larimer F."/>
            <person name="Land M."/>
            <person name="Hauser L."/>
            <person name="Kyrpides N."/>
            <person name="Ivanova N."/>
            <person name="Zhou J."/>
            <person name="Richardson P."/>
        </authorList>
    </citation>
    <scope>NUCLEOTIDE SEQUENCE [LARGE SCALE GENOMIC DNA]</scope>
    <source>
        <strain evidence="11">ATCC 35319 / DSM 5812 / JCM 6584 / H10</strain>
    </source>
</reference>
<evidence type="ECO:0000256" key="5">
    <source>
        <dbReference type="ARBA" id="ARBA00022989"/>
    </source>
</evidence>
<dbReference type="GO" id="GO:0016020">
    <property type="term" value="C:membrane"/>
    <property type="evidence" value="ECO:0007669"/>
    <property type="project" value="UniProtKB-SubCell"/>
</dbReference>
<organism evidence="10 11">
    <name type="scientific">Ruminiclostridium cellulolyticum (strain ATCC 35319 / DSM 5812 / JCM 6584 / H10)</name>
    <name type="common">Clostridium cellulolyticum</name>
    <dbReference type="NCBI Taxonomy" id="394503"/>
    <lineage>
        <taxon>Bacteria</taxon>
        <taxon>Bacillati</taxon>
        <taxon>Bacillota</taxon>
        <taxon>Clostridia</taxon>
        <taxon>Eubacteriales</taxon>
        <taxon>Oscillospiraceae</taxon>
        <taxon>Ruminiclostridium</taxon>
    </lineage>
</organism>
<feature type="transmembrane region" description="Helical" evidence="8">
    <location>
        <begin position="293"/>
        <end position="309"/>
    </location>
</feature>
<dbReference type="SUPFAM" id="SSF144091">
    <property type="entry name" value="Rhomboid-like"/>
    <property type="match status" value="1"/>
</dbReference>
<keyword evidence="5 8" id="KW-1133">Transmembrane helix</keyword>
<name>B8I365_RUMCH</name>